<evidence type="ECO:0000256" key="7">
    <source>
        <dbReference type="ARBA" id="ARBA00022989"/>
    </source>
</evidence>
<keyword evidence="3" id="KW-1003">Cell membrane</keyword>
<dbReference type="InterPro" id="IPR044746">
    <property type="entry name" value="ABCC_6TM_D1"/>
</dbReference>
<organism evidence="12 13">
    <name type="scientific">Mollisia scopiformis</name>
    <name type="common">Conifer needle endophyte fungus</name>
    <name type="synonym">Phialocephala scopiformis</name>
    <dbReference type="NCBI Taxonomy" id="149040"/>
    <lineage>
        <taxon>Eukaryota</taxon>
        <taxon>Fungi</taxon>
        <taxon>Dikarya</taxon>
        <taxon>Ascomycota</taxon>
        <taxon>Pezizomycotina</taxon>
        <taxon>Leotiomycetes</taxon>
        <taxon>Helotiales</taxon>
        <taxon>Mollisiaceae</taxon>
        <taxon>Mollisia</taxon>
    </lineage>
</organism>
<evidence type="ECO:0000256" key="9">
    <source>
        <dbReference type="SAM" id="Phobius"/>
    </source>
</evidence>
<dbReference type="GeneID" id="28828366"/>
<dbReference type="GO" id="GO:0005886">
    <property type="term" value="C:plasma membrane"/>
    <property type="evidence" value="ECO:0007669"/>
    <property type="project" value="UniProtKB-SubCell"/>
</dbReference>
<dbReference type="SMART" id="SM00382">
    <property type="entry name" value="AAA"/>
    <property type="match status" value="2"/>
</dbReference>
<feature type="transmembrane region" description="Helical" evidence="9">
    <location>
        <begin position="537"/>
        <end position="564"/>
    </location>
</feature>
<dbReference type="KEGG" id="psco:LY89DRAFT_721378"/>
<dbReference type="Pfam" id="PF00005">
    <property type="entry name" value="ABC_tran"/>
    <property type="match status" value="2"/>
</dbReference>
<dbReference type="InterPro" id="IPR011527">
    <property type="entry name" value="ABC1_TM_dom"/>
</dbReference>
<gene>
    <name evidence="12" type="ORF">LY89DRAFT_721378</name>
</gene>
<dbReference type="PANTHER" id="PTHR24223:SF345">
    <property type="entry name" value="ABC MULTIDRUG TRANSPORTER (EUROFUNG)"/>
    <property type="match status" value="1"/>
</dbReference>
<dbReference type="Gene3D" id="1.20.1560.10">
    <property type="entry name" value="ABC transporter type 1, transmembrane domain"/>
    <property type="match status" value="2"/>
</dbReference>
<dbReference type="CDD" id="cd03250">
    <property type="entry name" value="ABCC_MRP_domain1"/>
    <property type="match status" value="1"/>
</dbReference>
<sequence length="1487" mass="163628">MSYMGMQLACYAASHMKNYPRTGTKPKTSEQENTNEYFDNQNMERKYLFHVFEDHAPSAIQSLDSSVILSCDHISNLKWSFNQVHFTAAASAVFLLLALVRAYYLHGSSIKVKRNSLGALKLVTTTILLGLKIAILILISIHHATPTWLISASLAVAEILAICYLSHQEHKRSIRPSALLIIYLLVSIFCEAAHIRVFTSKDIITTATALYAAALGMKILLLILESTSKASFLRPPFNQLSPESTAGIFNQLLFWWVNPVLMQGYQNILVIEDLPNLNDALGTAHVRDAMQQSWDTRPQPDNKWTLLLTILRCLRWPLSAVIIPHLCLIGFKFSSPSLISSAIRYVNEPATEISDQNTGQVLIIAAILIYTGIALCTASYKYLLNRVSTMLRGGMVSLIYNHSLLLQDGKTVDSAPVTLMSTDVDTVADAITNVHEIWGQVVEVVIGFSLLTVKLGWASLVPFVIVLISYKITGPVATEIRARQKVYMAATQKRVAMTSSMLGTIKVLKMMGLSDTVQDSLQSQRLLEIQLQKRFRWVFVALNLIGNGVPIITPAATFIVYAIVATIRGSDPLDTNLAFTSMAIISLASLPAARLITIVPGLAAALACLDRIQTFLLDPSRDDERFVVEKSQGPNKAIYRDDSSSPSQEPLIDIEPSLSIDQFTVKPSPEAQAALVDINIEVESSTVTMIAGPVGSGKTTLLKAILGELPFTGNITISTGHIAYCAQTPWMQNGSIRQNITGFSNALEIDEHWFRTVAHACALDEDMSLLPDGADTLIGSRGVTLSGGQKHRVALARAVYQRFEIVLLDDVLSALDSNTEAQVVSRLLTPTGLFRKLGTTIVLATHSTHHFHLADQIVVLGSGGRVAERGTYDALRSEEGYIGSLLLESAKTSEQSSPPQTDAITKTLQSSTPPVFVDQTRKTGDMAVYAYWFKNTNPWNIVSFLLSAACYSGFKSFSQFWLKWWAEDGTHMGRYASVYATLSIVTLLFESITIAWVLLRIGPQVSEKLHHTLLGVVMRAPISFFATVDTGVTLSRFSQDMNLIDRILPGSAMNIGIRVFRLIAQGFLLFSAQAYMTTTIPVCIIAVYILQRVYLSTSRQVRLLGLESRAPLYSQFMETLEGLATIRAFGWEHRLVATNTERLDVSQRPYYLMFCIQRWLNLVLDLLVAGLAVLVITLAVKLRSTTTGGQVGIALNAVMNFNQLLLRLVENWTQVETSLGAISRLKNFEIEVVSEDKPEENVIPPESWPESGAIEFRNVCASYGSSILALRDVSMKILPGQKVGICGRTGSGKSSLLSTLLRFLDLDSGTIIIDGYDTRFVPRNLIRTRLTAIPQDPFIMNSSIRANIDHSLLIPDTQLIATLEKVDLWSVIEARGGLDAVATAQPLSQGQQQLFCLARAMLSKTSILILDEATSSVDMETEKKIRKVVEEEFQGRTVITVAHRIEAILDGDIVAVLDAGQLVEFGSPEALLQNKGPFWALKTGGMS</sequence>
<dbReference type="FunFam" id="3.40.50.300:FF:000838">
    <property type="entry name" value="ABC multidrug transporter (Eurofung)"/>
    <property type="match status" value="1"/>
</dbReference>
<dbReference type="Gene3D" id="3.40.50.300">
    <property type="entry name" value="P-loop containing nucleotide triphosphate hydrolases"/>
    <property type="match status" value="2"/>
</dbReference>
<feature type="transmembrane region" description="Helical" evidence="9">
    <location>
        <begin position="178"/>
        <end position="197"/>
    </location>
</feature>
<dbReference type="InParanoid" id="A0A194X0F0"/>
<evidence type="ECO:0000259" key="11">
    <source>
        <dbReference type="PROSITE" id="PS50929"/>
    </source>
</evidence>
<keyword evidence="8 9" id="KW-0472">Membrane</keyword>
<dbReference type="EMBL" id="KQ947422">
    <property type="protein sequence ID" value="KUJ13347.1"/>
    <property type="molecule type" value="Genomic_DNA"/>
</dbReference>
<dbReference type="GO" id="GO:0005524">
    <property type="term" value="F:ATP binding"/>
    <property type="evidence" value="ECO:0007669"/>
    <property type="project" value="UniProtKB-KW"/>
</dbReference>
<evidence type="ECO:0000256" key="5">
    <source>
        <dbReference type="ARBA" id="ARBA00022741"/>
    </source>
</evidence>
<dbReference type="SUPFAM" id="SSF52540">
    <property type="entry name" value="P-loop containing nucleoside triphosphate hydrolases"/>
    <property type="match status" value="2"/>
</dbReference>
<dbReference type="FunFam" id="1.20.1560.10:FF:000066">
    <property type="entry name" value="ABC multidrug transporter (Eurofung)"/>
    <property type="match status" value="1"/>
</dbReference>
<keyword evidence="2" id="KW-0813">Transport</keyword>
<keyword evidence="5" id="KW-0547">Nucleotide-binding</keyword>
<evidence type="ECO:0000256" key="6">
    <source>
        <dbReference type="ARBA" id="ARBA00022840"/>
    </source>
</evidence>
<dbReference type="CDD" id="cd03244">
    <property type="entry name" value="ABCC_MRP_domain2"/>
    <property type="match status" value="1"/>
</dbReference>
<dbReference type="InterPro" id="IPR003439">
    <property type="entry name" value="ABC_transporter-like_ATP-bd"/>
</dbReference>
<dbReference type="CDD" id="cd18579">
    <property type="entry name" value="ABC_6TM_ABCC_D1"/>
    <property type="match status" value="1"/>
</dbReference>
<evidence type="ECO:0000256" key="3">
    <source>
        <dbReference type="ARBA" id="ARBA00022475"/>
    </source>
</evidence>
<accession>A0A194X0F0</accession>
<feature type="transmembrane region" description="Helical" evidence="9">
    <location>
        <begin position="147"/>
        <end position="166"/>
    </location>
</feature>
<feature type="transmembrane region" description="Helical" evidence="9">
    <location>
        <begin position="1159"/>
        <end position="1180"/>
    </location>
</feature>
<feature type="transmembrane region" description="Helical" evidence="9">
    <location>
        <begin position="978"/>
        <end position="999"/>
    </location>
</feature>
<feature type="domain" description="ABC transporter" evidence="10">
    <location>
        <begin position="658"/>
        <end position="887"/>
    </location>
</feature>
<dbReference type="InterPro" id="IPR050173">
    <property type="entry name" value="ABC_transporter_C-like"/>
</dbReference>
<evidence type="ECO:0000313" key="12">
    <source>
        <dbReference type="EMBL" id="KUJ13347.1"/>
    </source>
</evidence>
<keyword evidence="7 9" id="KW-1133">Transmembrane helix</keyword>
<dbReference type="FunFam" id="1.20.1560.10:FF:000055">
    <property type="entry name" value="ABC multidrug transporter (Eurofung)"/>
    <property type="match status" value="1"/>
</dbReference>
<feature type="transmembrane region" description="Helical" evidence="9">
    <location>
        <begin position="361"/>
        <end position="383"/>
    </location>
</feature>
<feature type="transmembrane region" description="Helical" evidence="9">
    <location>
        <begin position="203"/>
        <end position="224"/>
    </location>
</feature>
<feature type="transmembrane region" description="Helical" evidence="9">
    <location>
        <begin position="1067"/>
        <end position="1090"/>
    </location>
</feature>
<dbReference type="Proteomes" id="UP000070700">
    <property type="component" value="Unassembled WGS sequence"/>
</dbReference>
<dbReference type="CDD" id="cd18580">
    <property type="entry name" value="ABC_6TM_ABCC_D2"/>
    <property type="match status" value="1"/>
</dbReference>
<keyword evidence="13" id="KW-1185">Reference proteome</keyword>
<keyword evidence="4 9" id="KW-0812">Transmembrane</keyword>
<name>A0A194X0F0_MOLSC</name>
<comment type="subcellular location">
    <subcellularLocation>
        <location evidence="1">Cell membrane</location>
        <topology evidence="1">Multi-pass membrane protein</topology>
    </subcellularLocation>
</comment>
<dbReference type="Pfam" id="PF00664">
    <property type="entry name" value="ABC_membrane"/>
    <property type="match status" value="2"/>
</dbReference>
<feature type="transmembrane region" description="Helical" evidence="9">
    <location>
        <begin position="84"/>
        <end position="105"/>
    </location>
</feature>
<dbReference type="RefSeq" id="XP_018067702.1">
    <property type="nucleotide sequence ID" value="XM_018218640.1"/>
</dbReference>
<keyword evidence="6" id="KW-0067">ATP-binding</keyword>
<dbReference type="InterPro" id="IPR036640">
    <property type="entry name" value="ABC1_TM_sf"/>
</dbReference>
<dbReference type="InterPro" id="IPR017871">
    <property type="entry name" value="ABC_transporter-like_CS"/>
</dbReference>
<evidence type="ECO:0000313" key="13">
    <source>
        <dbReference type="Proteomes" id="UP000070700"/>
    </source>
</evidence>
<reference evidence="12 13" key="1">
    <citation type="submission" date="2015-10" db="EMBL/GenBank/DDBJ databases">
        <title>Full genome of DAOMC 229536 Phialocephala scopiformis, a fungal endophyte of spruce producing the potent anti-insectan compound rugulosin.</title>
        <authorList>
            <consortium name="DOE Joint Genome Institute"/>
            <person name="Walker A.K."/>
            <person name="Frasz S.L."/>
            <person name="Seifert K.A."/>
            <person name="Miller J.D."/>
            <person name="Mondo S.J."/>
            <person name="Labutti K."/>
            <person name="Lipzen A."/>
            <person name="Dockter R."/>
            <person name="Kennedy M."/>
            <person name="Grigoriev I.V."/>
            <person name="Spatafora J.W."/>
        </authorList>
    </citation>
    <scope>NUCLEOTIDE SEQUENCE [LARGE SCALE GENOMIC DNA]</scope>
    <source>
        <strain evidence="12 13">CBS 120377</strain>
    </source>
</reference>
<feature type="transmembrane region" description="Helical" evidence="9">
    <location>
        <begin position="939"/>
        <end position="958"/>
    </location>
</feature>
<evidence type="ECO:0000256" key="8">
    <source>
        <dbReference type="ARBA" id="ARBA00023136"/>
    </source>
</evidence>
<dbReference type="PROSITE" id="PS50893">
    <property type="entry name" value="ABC_TRANSPORTER_2"/>
    <property type="match status" value="2"/>
</dbReference>
<feature type="transmembrane region" description="Helical" evidence="9">
    <location>
        <begin position="584"/>
        <end position="609"/>
    </location>
</feature>
<evidence type="ECO:0000256" key="1">
    <source>
        <dbReference type="ARBA" id="ARBA00004651"/>
    </source>
</evidence>
<feature type="transmembrane region" description="Helical" evidence="9">
    <location>
        <begin position="117"/>
        <end position="141"/>
    </location>
</feature>
<dbReference type="GO" id="GO:0140359">
    <property type="term" value="F:ABC-type transporter activity"/>
    <property type="evidence" value="ECO:0007669"/>
    <property type="project" value="InterPro"/>
</dbReference>
<evidence type="ECO:0000256" key="4">
    <source>
        <dbReference type="ARBA" id="ARBA00022692"/>
    </source>
</evidence>
<feature type="domain" description="ABC transporter" evidence="10">
    <location>
        <begin position="1254"/>
        <end position="1484"/>
    </location>
</feature>
<feature type="domain" description="ABC transmembrane type-1" evidence="11">
    <location>
        <begin position="940"/>
        <end position="1217"/>
    </location>
</feature>
<dbReference type="PANTHER" id="PTHR24223">
    <property type="entry name" value="ATP-BINDING CASSETTE SUB-FAMILY C"/>
    <property type="match status" value="1"/>
</dbReference>
<dbReference type="GO" id="GO:0016887">
    <property type="term" value="F:ATP hydrolysis activity"/>
    <property type="evidence" value="ECO:0007669"/>
    <property type="project" value="InterPro"/>
</dbReference>
<dbReference type="InterPro" id="IPR027417">
    <property type="entry name" value="P-loop_NTPase"/>
</dbReference>
<dbReference type="PROSITE" id="PS50929">
    <property type="entry name" value="ABC_TM1F"/>
    <property type="match status" value="2"/>
</dbReference>
<dbReference type="PROSITE" id="PS00211">
    <property type="entry name" value="ABC_TRANSPORTER_1"/>
    <property type="match status" value="1"/>
</dbReference>
<dbReference type="OrthoDB" id="6500128at2759"/>
<dbReference type="SUPFAM" id="SSF90123">
    <property type="entry name" value="ABC transporter transmembrane region"/>
    <property type="match status" value="2"/>
</dbReference>
<protein>
    <submittedName>
        <fullName evidence="12">Putative multidrug resistance protein</fullName>
    </submittedName>
</protein>
<evidence type="ECO:0000259" key="10">
    <source>
        <dbReference type="PROSITE" id="PS50893"/>
    </source>
</evidence>
<dbReference type="InterPro" id="IPR003593">
    <property type="entry name" value="AAA+_ATPase"/>
</dbReference>
<feature type="domain" description="ABC transmembrane type-1" evidence="11">
    <location>
        <begin position="326"/>
        <end position="604"/>
    </location>
</feature>
<evidence type="ECO:0000256" key="2">
    <source>
        <dbReference type="ARBA" id="ARBA00022448"/>
    </source>
</evidence>
<dbReference type="InterPro" id="IPR044726">
    <property type="entry name" value="ABCC_6TM_D2"/>
</dbReference>
<proteinExistence type="predicted"/>